<evidence type="ECO:0000313" key="1">
    <source>
        <dbReference type="EMBL" id="RWQ99589.1"/>
    </source>
</evidence>
<dbReference type="Gene3D" id="3.30.559.30">
    <property type="entry name" value="Nonribosomal peptide synthetase, condensation domain"/>
    <property type="match status" value="1"/>
</dbReference>
<dbReference type="PANTHER" id="PTHR42034">
    <property type="entry name" value="CHROMOSOME 7, WHOLE GENOME SHOTGUN SEQUENCE-RELATED"/>
    <property type="match status" value="1"/>
</dbReference>
<keyword evidence="2" id="KW-1185">Reference proteome</keyword>
<dbReference type="RefSeq" id="XP_028489234.1">
    <property type="nucleotide sequence ID" value="XM_028627161.1"/>
</dbReference>
<dbReference type="EMBL" id="RCNU01000001">
    <property type="protein sequence ID" value="RWQ99589.1"/>
    <property type="molecule type" value="Genomic_DNA"/>
</dbReference>
<dbReference type="PANTHER" id="PTHR42034:SF1">
    <property type="entry name" value="CONDENSATION DOMAIN-CONTAINING PROTEIN"/>
    <property type="match status" value="1"/>
</dbReference>
<dbReference type="AlphaFoldDB" id="A0A443I659"/>
<name>A0A443I659_BYSSP</name>
<comment type="caution">
    <text evidence="1">The sequence shown here is derived from an EMBL/GenBank/DDBJ whole genome shotgun (WGS) entry which is preliminary data.</text>
</comment>
<dbReference type="Gene3D" id="3.30.559.10">
    <property type="entry name" value="Chloramphenicol acetyltransferase-like domain"/>
    <property type="match status" value="1"/>
</dbReference>
<dbReference type="InterPro" id="IPR023213">
    <property type="entry name" value="CAT-like_dom_sf"/>
</dbReference>
<dbReference type="Proteomes" id="UP000283841">
    <property type="component" value="Unassembled WGS sequence"/>
</dbReference>
<proteinExistence type="predicted"/>
<evidence type="ECO:0000313" key="2">
    <source>
        <dbReference type="Proteomes" id="UP000283841"/>
    </source>
</evidence>
<dbReference type="GeneID" id="39596438"/>
<dbReference type="VEuPathDB" id="FungiDB:C8Q69DRAFT_30195"/>
<reference evidence="1 2" key="1">
    <citation type="journal article" date="2018" name="Front. Microbiol.">
        <title>Genomic and genetic insights into a cosmopolitan fungus, Paecilomyces variotii (Eurotiales).</title>
        <authorList>
            <person name="Urquhart A.S."/>
            <person name="Mondo S.J."/>
            <person name="Makela M.R."/>
            <person name="Hane J.K."/>
            <person name="Wiebenga A."/>
            <person name="He G."/>
            <person name="Mihaltcheva S."/>
            <person name="Pangilinan J."/>
            <person name="Lipzen A."/>
            <person name="Barry K."/>
            <person name="de Vries R.P."/>
            <person name="Grigoriev I.V."/>
            <person name="Idnurm A."/>
        </authorList>
    </citation>
    <scope>NUCLEOTIDE SEQUENCE [LARGE SCALE GENOMIC DNA]</scope>
    <source>
        <strain evidence="1 2">CBS 101075</strain>
    </source>
</reference>
<accession>A0A443I659</accession>
<dbReference type="SUPFAM" id="SSF52777">
    <property type="entry name" value="CoA-dependent acyltransferases"/>
    <property type="match status" value="1"/>
</dbReference>
<protein>
    <submittedName>
        <fullName evidence="1">Uncharacterized protein</fullName>
    </submittedName>
</protein>
<gene>
    <name evidence="1" type="ORF">C8Q69DRAFT_30195</name>
</gene>
<sequence>MPWSQSEDNVFSRPLGENETFLKLIGDSGLSLQREHWAVNFTAKIDTTGSFDDDDEFLAAQLRRAWAHLRFQHPSLAAEPEGNHLRYTVPLSKIALQDWVDKTFTVVSDAPSTSELITTLKPTPYAQLYFLPKSREILGHTAHWRSDGVGTMMLLNALLELLARPDLPQDPWTALPWGQEVGSLPPSVEEAAAVPEEPSSAQAAQGRKAFETFGLAAGAIGIPCLGDSTTIPRGTRCVCVTLSPQTTAAVVEAVRSRDLSVTAAVHASIAAANFQLADPSQRDRHYTSTIRFTLRPYMPKPYSGPEYASMLLTTGWMAQVSPAENWATHAQKYRQEYRTAISPEYLGGHREYARLLCDLLRNSPETEEKPPSEVDISSIGVIEKWIRREYGTPNSSIRVQAISVGLEMLTRQAVCFVWTFRDCLNLQIVYNKAFHAPEQMQAFAETTRAVLLKELGVMGTD</sequence>
<organism evidence="1 2">
    <name type="scientific">Byssochlamys spectabilis</name>
    <name type="common">Paecilomyces variotii</name>
    <dbReference type="NCBI Taxonomy" id="264951"/>
    <lineage>
        <taxon>Eukaryota</taxon>
        <taxon>Fungi</taxon>
        <taxon>Dikarya</taxon>
        <taxon>Ascomycota</taxon>
        <taxon>Pezizomycotina</taxon>
        <taxon>Eurotiomycetes</taxon>
        <taxon>Eurotiomycetidae</taxon>
        <taxon>Eurotiales</taxon>
        <taxon>Thermoascaceae</taxon>
        <taxon>Paecilomyces</taxon>
    </lineage>
</organism>